<evidence type="ECO:0000313" key="4">
    <source>
        <dbReference type="Proteomes" id="UP001152755"/>
    </source>
</evidence>
<evidence type="ECO:0000256" key="2">
    <source>
        <dbReference type="SAM" id="Phobius"/>
    </source>
</evidence>
<dbReference type="Pfam" id="PF20381">
    <property type="entry name" value="Rv1476"/>
    <property type="match status" value="1"/>
</dbReference>
<evidence type="ECO:0000256" key="1">
    <source>
        <dbReference type="SAM" id="MobiDB-lite"/>
    </source>
</evidence>
<keyword evidence="2" id="KW-0472">Membrane</keyword>
<feature type="transmembrane region" description="Helical" evidence="2">
    <location>
        <begin position="132"/>
        <end position="153"/>
    </location>
</feature>
<keyword evidence="2" id="KW-1133">Transmembrane helix</keyword>
<protein>
    <submittedName>
        <fullName evidence="3">Uncharacterized protein</fullName>
    </submittedName>
</protein>
<gene>
    <name evidence="3" type="ORF">NVS88_15415</name>
</gene>
<dbReference type="RefSeq" id="WP_277833285.1">
    <property type="nucleotide sequence ID" value="NZ_JAAIVF010000004.1"/>
</dbReference>
<evidence type="ECO:0000313" key="3">
    <source>
        <dbReference type="EMBL" id="MDG3015949.1"/>
    </source>
</evidence>
<dbReference type="AlphaFoldDB" id="A0A9X4REN3"/>
<keyword evidence="4" id="KW-1185">Reference proteome</keyword>
<reference evidence="3" key="1">
    <citation type="submission" date="2022-08" db="EMBL/GenBank/DDBJ databases">
        <title>Genome analysis of Corynebacteriales strain.</title>
        <authorList>
            <person name="Lee S.D."/>
        </authorList>
    </citation>
    <scope>NUCLEOTIDE SEQUENCE</scope>
    <source>
        <strain evidence="3">D3-21</strain>
    </source>
</reference>
<name>A0A9X4REN3_9ACTN</name>
<dbReference type="InterPro" id="IPR046498">
    <property type="entry name" value="Rv1476-like"/>
</dbReference>
<accession>A0A9X4REN3</accession>
<dbReference type="Proteomes" id="UP001152755">
    <property type="component" value="Unassembled WGS sequence"/>
</dbReference>
<keyword evidence="2" id="KW-0812">Transmembrane</keyword>
<comment type="caution">
    <text evidence="3">The sequence shown here is derived from an EMBL/GenBank/DDBJ whole genome shotgun (WGS) entry which is preliminary data.</text>
</comment>
<feature type="region of interest" description="Disordered" evidence="1">
    <location>
        <begin position="169"/>
        <end position="208"/>
    </location>
</feature>
<sequence>MTPVLMPASLPSGVDVDAILAAAGTSHVYAPAADAPGLQQMVQKAAGEGINLRIVVLERDPAAEEQLRDLATTVGKQEGGTVLVMSPHLSGTYSDSIDRFQLESAQHLTHTGSPVTSAEIFVDKLGKPPLPWTGFTVALLVVVALAIAVGTWLNVRRHRLAAPVDDAGVAAKTTDRTETEPAGPEQAGPDVAEMEPATLPSDGEPIAR</sequence>
<proteinExistence type="predicted"/>
<dbReference type="EMBL" id="JANRHA010000010">
    <property type="protein sequence ID" value="MDG3015949.1"/>
    <property type="molecule type" value="Genomic_DNA"/>
</dbReference>
<organism evidence="3 4">
    <name type="scientific">Speluncibacter jeojiensis</name>
    <dbReference type="NCBI Taxonomy" id="2710754"/>
    <lineage>
        <taxon>Bacteria</taxon>
        <taxon>Bacillati</taxon>
        <taxon>Actinomycetota</taxon>
        <taxon>Actinomycetes</taxon>
        <taxon>Mycobacteriales</taxon>
        <taxon>Speluncibacteraceae</taxon>
        <taxon>Speluncibacter</taxon>
    </lineage>
</organism>